<sequence length="167" mass="18393">MYPFLKRFGFSIVLGLASTHALASTSSDFVNSATEAGIAEVVAGNLAKEKSKNPDITAFAQQMVTDHTRANQELGDIARKHDITVPDEAAMIDKAKSVILEWREESFDRSYLNNQVDAHEKAVALFKKEANSSDNADLKAFASEALPKLEHHLEQAKQLQAKHGQKE</sequence>
<organism evidence="3 4">
    <name type="scientific">Pseudomonas tructae</name>
    <dbReference type="NCBI Taxonomy" id="2518644"/>
    <lineage>
        <taxon>Bacteria</taxon>
        <taxon>Pseudomonadati</taxon>
        <taxon>Pseudomonadota</taxon>
        <taxon>Gammaproteobacteria</taxon>
        <taxon>Pseudomonadales</taxon>
        <taxon>Pseudomonadaceae</taxon>
        <taxon>Pseudomonas</taxon>
    </lineage>
</organism>
<feature type="chain" id="PRO_5019208465" evidence="1">
    <location>
        <begin position="24"/>
        <end position="167"/>
    </location>
</feature>
<keyword evidence="1" id="KW-0732">Signal</keyword>
<evidence type="ECO:0000256" key="1">
    <source>
        <dbReference type="SAM" id="SignalP"/>
    </source>
</evidence>
<dbReference type="PANTHER" id="PTHR38593:SF1">
    <property type="entry name" value="BLR2558 PROTEIN"/>
    <property type="match status" value="1"/>
</dbReference>
<dbReference type="KEGG" id="ptk:EXN22_14110"/>
<feature type="signal peptide" evidence="1">
    <location>
        <begin position="1"/>
        <end position="23"/>
    </location>
</feature>
<keyword evidence="4" id="KW-1185">Reference proteome</keyword>
<feature type="domain" description="DUF4142" evidence="2">
    <location>
        <begin position="26"/>
        <end position="159"/>
    </location>
</feature>
<dbReference type="InterPro" id="IPR025419">
    <property type="entry name" value="DUF4142"/>
</dbReference>
<dbReference type="AlphaFoldDB" id="A0A411MQJ9"/>
<dbReference type="Pfam" id="PF13628">
    <property type="entry name" value="DUF4142"/>
    <property type="match status" value="1"/>
</dbReference>
<gene>
    <name evidence="3" type="ORF">EXN22_14110</name>
</gene>
<dbReference type="Proteomes" id="UP000291130">
    <property type="component" value="Chromosome"/>
</dbReference>
<evidence type="ECO:0000313" key="4">
    <source>
        <dbReference type="Proteomes" id="UP000291130"/>
    </source>
</evidence>
<dbReference type="InterPro" id="IPR012347">
    <property type="entry name" value="Ferritin-like"/>
</dbReference>
<name>A0A411MQJ9_9PSED</name>
<dbReference type="EMBL" id="CP035952">
    <property type="protein sequence ID" value="QBF29086.1"/>
    <property type="molecule type" value="Genomic_DNA"/>
</dbReference>
<proteinExistence type="predicted"/>
<dbReference type="PANTHER" id="PTHR38593">
    <property type="entry name" value="BLR2558 PROTEIN"/>
    <property type="match status" value="1"/>
</dbReference>
<dbReference type="OrthoDB" id="118677at2"/>
<accession>A0A411MQJ9</accession>
<evidence type="ECO:0000313" key="3">
    <source>
        <dbReference type="EMBL" id="QBF29086.1"/>
    </source>
</evidence>
<dbReference type="Gene3D" id="1.20.1260.10">
    <property type="match status" value="1"/>
</dbReference>
<protein>
    <submittedName>
        <fullName evidence="3">DUF4142 domain-containing protein</fullName>
    </submittedName>
</protein>
<dbReference type="RefSeq" id="WP_130266822.1">
    <property type="nucleotide sequence ID" value="NZ_CP035952.1"/>
</dbReference>
<evidence type="ECO:0000259" key="2">
    <source>
        <dbReference type="Pfam" id="PF13628"/>
    </source>
</evidence>
<reference evidence="3 4" key="1">
    <citation type="submission" date="2019-02" db="EMBL/GenBank/DDBJ databases">
        <title>Complete genome sequence of Pseudomonas sp. SNU WT1 isolated from rainbow trout.</title>
        <authorList>
            <person name="Oh W.T."/>
            <person name="Park S.C."/>
        </authorList>
    </citation>
    <scope>NUCLEOTIDE SEQUENCE [LARGE SCALE GENOMIC DNA]</scope>
    <source>
        <strain evidence="3 4">SNU WT1</strain>
    </source>
</reference>